<comment type="caution">
    <text evidence="1">The sequence shown here is derived from an EMBL/GenBank/DDBJ whole genome shotgun (WGS) entry which is preliminary data.</text>
</comment>
<dbReference type="EMBL" id="RRYP01018582">
    <property type="protein sequence ID" value="TNV73572.1"/>
    <property type="molecule type" value="Genomic_DNA"/>
</dbReference>
<dbReference type="AlphaFoldDB" id="A0A8J8NEM2"/>
<sequence length="319" mass="37687">MVDSLTLRNYYERNGINYVYYNRQHSSNILLLFGNQIRKLVVKQISLSGKKIKRLKNILHLEYVEGELESQKVLNISKLQRNFQRRSNFQKNLRYLKLDLESKPNWGPQTREQYFMISDNRDNLAKALLCLTSLVCIELSLSCWGSMQMLPFFETLLESSQQNWPQIELVSLNIAKRPLYYEKTQPSGLRDDQIETIPQYYASLIKALSKGQANPLIKQSPQQLIFRVNFKLTQWPHPKYLQEDRYFQDLGQQFVHPYNNIDYNTMITAIKELDQELERGTKKICLSTRFAEKILPFNGKRPLQCVEIVPLIDVKWKQQ</sequence>
<dbReference type="Proteomes" id="UP000785679">
    <property type="component" value="Unassembled WGS sequence"/>
</dbReference>
<gene>
    <name evidence="1" type="ORF">FGO68_gene16201</name>
</gene>
<evidence type="ECO:0000313" key="2">
    <source>
        <dbReference type="Proteomes" id="UP000785679"/>
    </source>
</evidence>
<proteinExistence type="predicted"/>
<evidence type="ECO:0000313" key="1">
    <source>
        <dbReference type="EMBL" id="TNV73572.1"/>
    </source>
</evidence>
<keyword evidence="2" id="KW-1185">Reference proteome</keyword>
<reference evidence="1" key="1">
    <citation type="submission" date="2019-06" db="EMBL/GenBank/DDBJ databases">
        <authorList>
            <person name="Zheng W."/>
        </authorList>
    </citation>
    <scope>NUCLEOTIDE SEQUENCE</scope>
    <source>
        <strain evidence="1">QDHG01</strain>
    </source>
</reference>
<name>A0A8J8NEM2_HALGN</name>
<accession>A0A8J8NEM2</accession>
<protein>
    <submittedName>
        <fullName evidence="1">Uncharacterized protein</fullName>
    </submittedName>
</protein>
<organism evidence="1 2">
    <name type="scientific">Halteria grandinella</name>
    <dbReference type="NCBI Taxonomy" id="5974"/>
    <lineage>
        <taxon>Eukaryota</taxon>
        <taxon>Sar</taxon>
        <taxon>Alveolata</taxon>
        <taxon>Ciliophora</taxon>
        <taxon>Intramacronucleata</taxon>
        <taxon>Spirotrichea</taxon>
        <taxon>Stichotrichia</taxon>
        <taxon>Sporadotrichida</taxon>
        <taxon>Halteriidae</taxon>
        <taxon>Halteria</taxon>
    </lineage>
</organism>